<dbReference type="AlphaFoldDB" id="A0A1I3B0X2"/>
<name>A0A1I3B0X2_9PLAN</name>
<evidence type="ECO:0000313" key="2">
    <source>
        <dbReference type="EMBL" id="SFH55862.1"/>
    </source>
</evidence>
<keyword evidence="3" id="KW-1185">Reference proteome</keyword>
<reference evidence="3" key="1">
    <citation type="submission" date="2016-10" db="EMBL/GenBank/DDBJ databases">
        <authorList>
            <person name="Varghese N."/>
            <person name="Submissions S."/>
        </authorList>
    </citation>
    <scope>NUCLEOTIDE SEQUENCE [LARGE SCALE GENOMIC DNA]</scope>
    <source>
        <strain evidence="3">DSM 26348</strain>
    </source>
</reference>
<organism evidence="2 3">
    <name type="scientific">Planctomicrobium piriforme</name>
    <dbReference type="NCBI Taxonomy" id="1576369"/>
    <lineage>
        <taxon>Bacteria</taxon>
        <taxon>Pseudomonadati</taxon>
        <taxon>Planctomycetota</taxon>
        <taxon>Planctomycetia</taxon>
        <taxon>Planctomycetales</taxon>
        <taxon>Planctomycetaceae</taxon>
        <taxon>Planctomicrobium</taxon>
    </lineage>
</organism>
<evidence type="ECO:0000256" key="1">
    <source>
        <dbReference type="SAM" id="SignalP"/>
    </source>
</evidence>
<dbReference type="Proteomes" id="UP000199518">
    <property type="component" value="Unassembled WGS sequence"/>
</dbReference>
<proteinExistence type="predicted"/>
<feature type="signal peptide" evidence="1">
    <location>
        <begin position="1"/>
        <end position="23"/>
    </location>
</feature>
<accession>A0A1I3B0X2</accession>
<keyword evidence="1" id="KW-0732">Signal</keyword>
<dbReference type="OrthoDB" id="215552at2"/>
<sequence>MKRFGMLVLFVLMFSALPSSAKAQWVYRPVMVAPTQPVRMYQRVYYRRPMVVYQPTRVVYSRRRPVIGGYSVRTRPAYRRTVIW</sequence>
<feature type="chain" id="PRO_5011526835" description="YXWGXW repeat-containing protein" evidence="1">
    <location>
        <begin position="24"/>
        <end position="84"/>
    </location>
</feature>
<dbReference type="RefSeq" id="WP_092047014.1">
    <property type="nucleotide sequence ID" value="NZ_FOQD01000001.1"/>
</dbReference>
<protein>
    <recommendedName>
        <fullName evidence="4">YXWGXW repeat-containing protein</fullName>
    </recommendedName>
</protein>
<gene>
    <name evidence="2" type="ORF">SAMN05421753_101160</name>
</gene>
<dbReference type="EMBL" id="FOQD01000001">
    <property type="protein sequence ID" value="SFH55862.1"/>
    <property type="molecule type" value="Genomic_DNA"/>
</dbReference>
<evidence type="ECO:0000313" key="3">
    <source>
        <dbReference type="Proteomes" id="UP000199518"/>
    </source>
</evidence>
<evidence type="ECO:0008006" key="4">
    <source>
        <dbReference type="Google" id="ProtNLM"/>
    </source>
</evidence>